<dbReference type="PANTHER" id="PTHR43394">
    <property type="entry name" value="ATP-DEPENDENT PERMEASE MDL1, MITOCHONDRIAL"/>
    <property type="match status" value="1"/>
</dbReference>
<evidence type="ECO:0000256" key="4">
    <source>
        <dbReference type="ARBA" id="ARBA00022692"/>
    </source>
</evidence>
<dbReference type="SUPFAM" id="SSF52540">
    <property type="entry name" value="P-loop containing nucleoside triphosphate hydrolases"/>
    <property type="match status" value="1"/>
</dbReference>
<dbReference type="AlphaFoldDB" id="A0AAJ0FTU2"/>
<dbReference type="InterPro" id="IPR036640">
    <property type="entry name" value="ABC1_TM_sf"/>
</dbReference>
<feature type="domain" description="ABC transmembrane type-1" evidence="11">
    <location>
        <begin position="1"/>
        <end position="198"/>
    </location>
</feature>
<evidence type="ECO:0000256" key="2">
    <source>
        <dbReference type="ARBA" id="ARBA00007577"/>
    </source>
</evidence>
<name>A0AAJ0FTU2_9HYPO</name>
<evidence type="ECO:0000256" key="7">
    <source>
        <dbReference type="ARBA" id="ARBA00022989"/>
    </source>
</evidence>
<dbReference type="PROSITE" id="PS00211">
    <property type="entry name" value="ABC_TRANSPORTER_1"/>
    <property type="match status" value="1"/>
</dbReference>
<keyword evidence="6" id="KW-0067">ATP-binding</keyword>
<keyword evidence="5" id="KW-0547">Nucleotide-binding</keyword>
<feature type="transmembrane region" description="Helical" evidence="9">
    <location>
        <begin position="696"/>
        <end position="717"/>
    </location>
</feature>
<feature type="transmembrane region" description="Helical" evidence="9">
    <location>
        <begin position="134"/>
        <end position="155"/>
    </location>
</feature>
<dbReference type="CDD" id="cd18578">
    <property type="entry name" value="ABC_6TM_Pgp_ABCB1_D2_like"/>
    <property type="match status" value="1"/>
</dbReference>
<dbReference type="InterPro" id="IPR017871">
    <property type="entry name" value="ABC_transporter-like_CS"/>
</dbReference>
<comment type="similarity">
    <text evidence="2">Belongs to the ABC transporter superfamily. ABCB family. Multidrug resistance exporter (TC 3.A.1.201) subfamily.</text>
</comment>
<dbReference type="Gene3D" id="1.20.1560.10">
    <property type="entry name" value="ABC transporter type 1, transmembrane domain"/>
    <property type="match status" value="2"/>
</dbReference>
<dbReference type="PROSITE" id="PS50929">
    <property type="entry name" value="ABC_TM1F"/>
    <property type="match status" value="2"/>
</dbReference>
<dbReference type="Proteomes" id="UP001251528">
    <property type="component" value="Unassembled WGS sequence"/>
</dbReference>
<comment type="caution">
    <text evidence="12">The sequence shown here is derived from an EMBL/GenBank/DDBJ whole genome shotgun (WGS) entry which is preliminary data.</text>
</comment>
<evidence type="ECO:0000256" key="6">
    <source>
        <dbReference type="ARBA" id="ARBA00022840"/>
    </source>
</evidence>
<keyword evidence="3" id="KW-0813">Transport</keyword>
<organism evidence="12 13">
    <name type="scientific">Conoideocrella luteorostrata</name>
    <dbReference type="NCBI Taxonomy" id="1105319"/>
    <lineage>
        <taxon>Eukaryota</taxon>
        <taxon>Fungi</taxon>
        <taxon>Dikarya</taxon>
        <taxon>Ascomycota</taxon>
        <taxon>Pezizomycotina</taxon>
        <taxon>Sordariomycetes</taxon>
        <taxon>Hypocreomycetidae</taxon>
        <taxon>Hypocreales</taxon>
        <taxon>Clavicipitaceae</taxon>
        <taxon>Conoideocrella</taxon>
    </lineage>
</organism>
<feature type="transmembrane region" description="Helical" evidence="9">
    <location>
        <begin position="672"/>
        <end position="690"/>
    </location>
</feature>
<evidence type="ECO:0000313" key="13">
    <source>
        <dbReference type="Proteomes" id="UP001251528"/>
    </source>
</evidence>
<dbReference type="GO" id="GO:0005524">
    <property type="term" value="F:ATP binding"/>
    <property type="evidence" value="ECO:0007669"/>
    <property type="project" value="UniProtKB-KW"/>
</dbReference>
<dbReference type="EMBL" id="JASWJB010000376">
    <property type="protein sequence ID" value="KAK2590983.1"/>
    <property type="molecule type" value="Genomic_DNA"/>
</dbReference>
<evidence type="ECO:0000256" key="5">
    <source>
        <dbReference type="ARBA" id="ARBA00022741"/>
    </source>
</evidence>
<dbReference type="Gene3D" id="3.40.50.300">
    <property type="entry name" value="P-loop containing nucleotide triphosphate hydrolases"/>
    <property type="match status" value="1"/>
</dbReference>
<dbReference type="InterPro" id="IPR039421">
    <property type="entry name" value="Type_1_exporter"/>
</dbReference>
<feature type="domain" description="ABC transporter" evidence="10">
    <location>
        <begin position="233"/>
        <end position="462"/>
    </location>
</feature>
<evidence type="ECO:0000256" key="3">
    <source>
        <dbReference type="ARBA" id="ARBA00022448"/>
    </source>
</evidence>
<dbReference type="GO" id="GO:0005743">
    <property type="term" value="C:mitochondrial inner membrane"/>
    <property type="evidence" value="ECO:0007669"/>
    <property type="project" value="TreeGrafter"/>
</dbReference>
<dbReference type="GO" id="GO:0016887">
    <property type="term" value="F:ATP hydrolysis activity"/>
    <property type="evidence" value="ECO:0007669"/>
    <property type="project" value="InterPro"/>
</dbReference>
<evidence type="ECO:0000256" key="8">
    <source>
        <dbReference type="ARBA" id="ARBA00023136"/>
    </source>
</evidence>
<evidence type="ECO:0000313" key="12">
    <source>
        <dbReference type="EMBL" id="KAK2590983.1"/>
    </source>
</evidence>
<dbReference type="GO" id="GO:0015421">
    <property type="term" value="F:ABC-type oligopeptide transporter activity"/>
    <property type="evidence" value="ECO:0007669"/>
    <property type="project" value="TreeGrafter"/>
</dbReference>
<feature type="transmembrane region" description="Helical" evidence="9">
    <location>
        <begin position="593"/>
        <end position="619"/>
    </location>
</feature>
<sequence>MGVFDDMGTGSLVSPLGADLNAIQDAVSQKLSITLSSVGTLIATYAISFVLHWKLTLMLIWSFFLRLALLYIGNFIAGRYSKRSMQAQFIGSSIAEEALGSARSITALGFQTHISSTYNQQLKKAEKAGSALKSLMGVMVAITVGTGYFNVALAFWQGSIFLIHGQISFMALVAVTLIVKGAVFCVLGVGHNADTFRTATAAARRIFRMTSRQSPIDPMSDTGHTPEQVQGEIELRNIKHVYPSRPGITVTNGLSVIFPAGKTTAVVGPSGSGKSSIAKLIMRFYEPVDGQVLLDSYRLQDLNLKWLRRQIRFVIRFSGTPLDNLTTEEKRERVEVAAKIAYAHNFIVALPHDYQTTVGVRGSKLSGGQKQRVAIARALVAESKMLILDEATSALDIETEISVQAALNVSAMDKTTIIIAHRLSTVREADKIVVLDAGINVEEGTHTELIERQGHYFSLVNAQDTTEETREIEEDIHLETGSRAPVDNKTNDKTTKAEEESLWSTLAITNRPAELPPPTVEQDDTSSNSLMSITKFVFQLNKKEWHYIFISLPCSIIASFEEPASAILFGQAVAAASSKSVEPYDQVKSVTSFYSWMFFLLAAVMIIVFSIQSSVFAVCSERLIYRARKLALGQMLRQEIAFFDDKRNSPGVLVNFLSTEAADLAGISGGTLGLILIAISTLLSGFLVSMAFGWKLALVCSSVIPILIGSGFIGVWADEA</sequence>
<keyword evidence="4 9" id="KW-0812">Transmembrane</keyword>
<dbReference type="Pfam" id="PF00664">
    <property type="entry name" value="ABC_membrane"/>
    <property type="match status" value="2"/>
</dbReference>
<protein>
    <submittedName>
        <fullName evidence="12">Uncharacterized protein</fullName>
    </submittedName>
</protein>
<proteinExistence type="inferred from homology"/>
<keyword evidence="7 9" id="KW-1133">Transmembrane helix</keyword>
<accession>A0AAJ0FTU2</accession>
<feature type="transmembrane region" description="Helical" evidence="9">
    <location>
        <begin position="59"/>
        <end position="77"/>
    </location>
</feature>
<gene>
    <name evidence="12" type="ORF">QQS21_011342</name>
</gene>
<dbReference type="GO" id="GO:0090374">
    <property type="term" value="P:oligopeptide export from mitochondrion"/>
    <property type="evidence" value="ECO:0007669"/>
    <property type="project" value="TreeGrafter"/>
</dbReference>
<feature type="transmembrane region" description="Helical" evidence="9">
    <location>
        <begin position="167"/>
        <end position="189"/>
    </location>
</feature>
<dbReference type="InterPro" id="IPR027417">
    <property type="entry name" value="P-loop_NTPase"/>
</dbReference>
<keyword evidence="13" id="KW-1185">Reference proteome</keyword>
<dbReference type="PROSITE" id="PS50893">
    <property type="entry name" value="ABC_TRANSPORTER_2"/>
    <property type="match status" value="1"/>
</dbReference>
<feature type="domain" description="ABC transmembrane type-1" evidence="11">
    <location>
        <begin position="549"/>
        <end position="713"/>
    </location>
</feature>
<evidence type="ECO:0000256" key="9">
    <source>
        <dbReference type="SAM" id="Phobius"/>
    </source>
</evidence>
<evidence type="ECO:0000256" key="1">
    <source>
        <dbReference type="ARBA" id="ARBA00004141"/>
    </source>
</evidence>
<evidence type="ECO:0000259" key="10">
    <source>
        <dbReference type="PROSITE" id="PS50893"/>
    </source>
</evidence>
<dbReference type="Pfam" id="PF00005">
    <property type="entry name" value="ABC_tran"/>
    <property type="match status" value="1"/>
</dbReference>
<dbReference type="InterPro" id="IPR003439">
    <property type="entry name" value="ABC_transporter-like_ATP-bd"/>
</dbReference>
<dbReference type="InterPro" id="IPR011527">
    <property type="entry name" value="ABC1_TM_dom"/>
</dbReference>
<reference evidence="12" key="1">
    <citation type="submission" date="2023-06" db="EMBL/GenBank/DDBJ databases">
        <title>Conoideocrella luteorostrata (Hypocreales: Clavicipitaceae), a potential biocontrol fungus for elongate hemlock scale in United States Christmas tree production areas.</title>
        <authorList>
            <person name="Barrett H."/>
            <person name="Lovett B."/>
            <person name="Macias A.M."/>
            <person name="Stajich J.E."/>
            <person name="Kasson M.T."/>
        </authorList>
    </citation>
    <scope>NUCLEOTIDE SEQUENCE</scope>
    <source>
        <strain evidence="12">ARSEF 14590</strain>
    </source>
</reference>
<dbReference type="InterPro" id="IPR003593">
    <property type="entry name" value="AAA+_ATPase"/>
</dbReference>
<dbReference type="PANTHER" id="PTHR43394:SF27">
    <property type="entry name" value="ATP-DEPENDENT TRANSLOCASE ABCB1-LIKE"/>
    <property type="match status" value="1"/>
</dbReference>
<evidence type="ECO:0000259" key="11">
    <source>
        <dbReference type="PROSITE" id="PS50929"/>
    </source>
</evidence>
<comment type="subcellular location">
    <subcellularLocation>
        <location evidence="1">Membrane</location>
        <topology evidence="1">Multi-pass membrane protein</topology>
    </subcellularLocation>
</comment>
<feature type="transmembrane region" description="Helical" evidence="9">
    <location>
        <begin position="33"/>
        <end position="53"/>
    </location>
</feature>
<dbReference type="SMART" id="SM00382">
    <property type="entry name" value="AAA"/>
    <property type="match status" value="1"/>
</dbReference>
<keyword evidence="8 9" id="KW-0472">Membrane</keyword>
<dbReference type="SUPFAM" id="SSF90123">
    <property type="entry name" value="ABC transporter transmembrane region"/>
    <property type="match status" value="2"/>
</dbReference>
<dbReference type="FunFam" id="3.40.50.300:FF:000604">
    <property type="entry name" value="ABC transporter B family member 28"/>
    <property type="match status" value="1"/>
</dbReference>